<dbReference type="PANTHER" id="PTHR30173">
    <property type="entry name" value="SIGMA 19 FACTOR"/>
    <property type="match status" value="1"/>
</dbReference>
<dbReference type="SUPFAM" id="SSF88659">
    <property type="entry name" value="Sigma3 and sigma4 domains of RNA polymerase sigma factors"/>
    <property type="match status" value="1"/>
</dbReference>
<dbReference type="NCBIfam" id="TIGR02937">
    <property type="entry name" value="sigma70-ECF"/>
    <property type="match status" value="1"/>
</dbReference>
<dbReference type="InterPro" id="IPR007627">
    <property type="entry name" value="RNA_pol_sigma70_r2"/>
</dbReference>
<proteinExistence type="predicted"/>
<dbReference type="RefSeq" id="WP_377068320.1">
    <property type="nucleotide sequence ID" value="NZ_JBHSJJ010000018.1"/>
</dbReference>
<dbReference type="InterPro" id="IPR013325">
    <property type="entry name" value="RNA_pol_sigma_r2"/>
</dbReference>
<protein>
    <submittedName>
        <fullName evidence="4">RNA polymerase sigma-70 factor</fullName>
    </submittedName>
</protein>
<dbReference type="Proteomes" id="UP001595818">
    <property type="component" value="Unassembled WGS sequence"/>
</dbReference>
<dbReference type="Gene3D" id="1.10.10.10">
    <property type="entry name" value="Winged helix-like DNA-binding domain superfamily/Winged helix DNA-binding domain"/>
    <property type="match status" value="1"/>
</dbReference>
<sequence>MSRPTEIFEQHRPELFRLAYGMLGRVAPAEDAVQETFLRWQKQNTEEIHSPKAWLSKVVNRICLDEIKSAKNRREQYVGTDLPEPFLAGRSKSPEEALELAESLSMALLVVLDTLTPVQRAVFLLHEVFDYDYASISAIIDRSEANCRKIAQRARNLVREKRPGFDKNNTEQDRLVQTFAEAVKNRDMAQIERLLAEEAILYSDGGGKVNAARKPIIGAGKIAKFMVGIQKGATQPYHIEFREVNGEPGMMMLVEGQLQNVWSFHIEGGKIKGIYVVLNPDKLEHLRNRY</sequence>
<dbReference type="InterPro" id="IPR013249">
    <property type="entry name" value="RNA_pol_sigma70_r4_t2"/>
</dbReference>
<dbReference type="InterPro" id="IPR052704">
    <property type="entry name" value="ECF_Sigma-70_Domain"/>
</dbReference>
<evidence type="ECO:0000259" key="2">
    <source>
        <dbReference type="Pfam" id="PF04542"/>
    </source>
</evidence>
<evidence type="ECO:0000259" key="3">
    <source>
        <dbReference type="Pfam" id="PF08281"/>
    </source>
</evidence>
<evidence type="ECO:0000313" key="4">
    <source>
        <dbReference type="EMBL" id="MFC4874457.1"/>
    </source>
</evidence>
<gene>
    <name evidence="4" type="ORF">ACFPFU_22325</name>
</gene>
<dbReference type="SUPFAM" id="SSF54427">
    <property type="entry name" value="NTF2-like"/>
    <property type="match status" value="1"/>
</dbReference>
<evidence type="ECO:0000313" key="5">
    <source>
        <dbReference type="Proteomes" id="UP001595818"/>
    </source>
</evidence>
<feature type="domain" description="RNA polymerase sigma-70 region 2" evidence="2">
    <location>
        <begin position="7"/>
        <end position="71"/>
    </location>
</feature>
<dbReference type="SUPFAM" id="SSF88946">
    <property type="entry name" value="Sigma2 domain of RNA polymerase sigma factors"/>
    <property type="match status" value="1"/>
</dbReference>
<evidence type="ECO:0000256" key="1">
    <source>
        <dbReference type="ARBA" id="ARBA00011344"/>
    </source>
</evidence>
<dbReference type="InterPro" id="IPR036388">
    <property type="entry name" value="WH-like_DNA-bd_sf"/>
</dbReference>
<dbReference type="PANTHER" id="PTHR30173:SF36">
    <property type="entry name" value="ECF RNA POLYMERASE SIGMA FACTOR SIGJ"/>
    <property type="match status" value="1"/>
</dbReference>
<dbReference type="EMBL" id="JBHSJJ010000018">
    <property type="protein sequence ID" value="MFC4874457.1"/>
    <property type="molecule type" value="Genomic_DNA"/>
</dbReference>
<comment type="caution">
    <text evidence="4">The sequence shown here is derived from an EMBL/GenBank/DDBJ whole genome shotgun (WGS) entry which is preliminary data.</text>
</comment>
<comment type="subunit">
    <text evidence="1">Interacts transiently with the RNA polymerase catalytic core formed by RpoA, RpoB, RpoC and RpoZ (2 alpha, 1 beta, 1 beta' and 1 omega subunit) to form the RNA polymerase holoenzyme that can initiate transcription.</text>
</comment>
<name>A0ABV9T7N2_9BACT</name>
<dbReference type="Pfam" id="PF08281">
    <property type="entry name" value="Sigma70_r4_2"/>
    <property type="match status" value="1"/>
</dbReference>
<dbReference type="Pfam" id="PF04542">
    <property type="entry name" value="Sigma70_r2"/>
    <property type="match status" value="1"/>
</dbReference>
<accession>A0ABV9T7N2</accession>
<dbReference type="NCBIfam" id="TIGR02957">
    <property type="entry name" value="SigX4"/>
    <property type="match status" value="1"/>
</dbReference>
<dbReference type="InterPro" id="IPR014284">
    <property type="entry name" value="RNA_pol_sigma-70_dom"/>
</dbReference>
<dbReference type="InterPro" id="IPR032710">
    <property type="entry name" value="NTF2-like_dom_sf"/>
</dbReference>
<keyword evidence="5" id="KW-1185">Reference proteome</keyword>
<dbReference type="Gene3D" id="3.10.450.50">
    <property type="match status" value="1"/>
</dbReference>
<dbReference type="Gene3D" id="1.10.1740.10">
    <property type="match status" value="1"/>
</dbReference>
<feature type="domain" description="RNA polymerase sigma factor 70 region 4 type 2" evidence="3">
    <location>
        <begin position="106"/>
        <end position="155"/>
    </location>
</feature>
<dbReference type="InterPro" id="IPR013324">
    <property type="entry name" value="RNA_pol_sigma_r3/r4-like"/>
</dbReference>
<organism evidence="4 5">
    <name type="scientific">Negadavirga shengliensis</name>
    <dbReference type="NCBI Taxonomy" id="1389218"/>
    <lineage>
        <taxon>Bacteria</taxon>
        <taxon>Pseudomonadati</taxon>
        <taxon>Bacteroidota</taxon>
        <taxon>Cytophagia</taxon>
        <taxon>Cytophagales</taxon>
        <taxon>Cyclobacteriaceae</taxon>
        <taxon>Negadavirga</taxon>
    </lineage>
</organism>
<dbReference type="InterPro" id="IPR014303">
    <property type="entry name" value="RNA_pol_sigma-70_ECF"/>
</dbReference>
<reference evidence="5" key="1">
    <citation type="journal article" date="2019" name="Int. J. Syst. Evol. Microbiol.">
        <title>The Global Catalogue of Microorganisms (GCM) 10K type strain sequencing project: providing services to taxonomists for standard genome sequencing and annotation.</title>
        <authorList>
            <consortium name="The Broad Institute Genomics Platform"/>
            <consortium name="The Broad Institute Genome Sequencing Center for Infectious Disease"/>
            <person name="Wu L."/>
            <person name="Ma J."/>
        </authorList>
    </citation>
    <scope>NUCLEOTIDE SEQUENCE [LARGE SCALE GENOMIC DNA]</scope>
    <source>
        <strain evidence="5">CGMCC 4.7466</strain>
    </source>
</reference>
<dbReference type="NCBIfam" id="NF007214">
    <property type="entry name" value="PRK09636.1"/>
    <property type="match status" value="1"/>
</dbReference>